<dbReference type="EMBL" id="AMGV01000006">
    <property type="protein sequence ID" value="KEF56306.1"/>
    <property type="molecule type" value="Genomic_DNA"/>
</dbReference>
<dbReference type="RefSeq" id="XP_013258896.1">
    <property type="nucleotide sequence ID" value="XM_013403442.1"/>
</dbReference>
<feature type="domain" description="Carboxylesterase type B" evidence="4">
    <location>
        <begin position="56"/>
        <end position="544"/>
    </location>
</feature>
<keyword evidence="3" id="KW-0732">Signal</keyword>
<dbReference type="PROSITE" id="PS00941">
    <property type="entry name" value="CARBOXYLESTERASE_B_2"/>
    <property type="match status" value="1"/>
</dbReference>
<dbReference type="PROSITE" id="PS00122">
    <property type="entry name" value="CARBOXYLESTERASE_B_1"/>
    <property type="match status" value="1"/>
</dbReference>
<evidence type="ECO:0000313" key="6">
    <source>
        <dbReference type="Proteomes" id="UP000027920"/>
    </source>
</evidence>
<comment type="caution">
    <text evidence="5">The sequence shown here is derived from an EMBL/GenBank/DDBJ whole genome shotgun (WGS) entry which is preliminary data.</text>
</comment>
<evidence type="ECO:0000313" key="5">
    <source>
        <dbReference type="EMBL" id="KEF56306.1"/>
    </source>
</evidence>
<dbReference type="Proteomes" id="UP000027920">
    <property type="component" value="Unassembled WGS sequence"/>
</dbReference>
<dbReference type="GO" id="GO:0016787">
    <property type="term" value="F:hydrolase activity"/>
    <property type="evidence" value="ECO:0007669"/>
    <property type="project" value="UniProtKB-KW"/>
</dbReference>
<sequence>MLAYLASTVFLLLGCSARPSYNSLPFPTFDTRQVTTDGAGLKVDLGYAIYEGYNNATTGLNVWRGIRFSASPTGSLRWQAPQVPPTDRDAVIPANQHGPICPQNQNTGLTFVALNSTDSSEDCLFLNVYAPANASGLPVLVWIHGGGYGRGNGRQDLSALINTNNDSFVGVSIQYRLGAFGFLAGDEVYRKGSVNAGLLDQNFGLQWVQNYVHLFGGDAAKVTISGQSAGGGAVMLQGMAYGGSLGQSLFRNTIASSPYLPMQHGYKDWQPSQAYYAFATMAGCAPDLAYGAHTGTIFDCLVSKDTGTLQNASATLSESGKYGTWCFLPVTDGTFVQDLPSRQLLRKELNGLNLLASNNALEGPAYTQPNITTQEDLEDWLRLTFPSFSNDDIAKVLLYYPSSNDSDNPNAPLYASSGTTEPSFITQSSVATGQQQRAFAIYSETTFVCPSYWLAEAYSDHGRTSFRHQYSVPIALHGSDSTAFFGPPAPNQSPDFVNAVMQMWGNFILTDNPSIPDLVANGVSTNNSEPNPASNWPQYKVSAPCQLNLNLTGGDPFPFNLSYIKANLTEYGGPGLRNNISLVNAYAWEAGRGYRCDMWRNLGGIVPE</sequence>
<dbReference type="InterPro" id="IPR019819">
    <property type="entry name" value="Carboxylesterase_B_CS"/>
</dbReference>
<keyword evidence="6" id="KW-1185">Reference proteome</keyword>
<proteinExistence type="inferred from homology"/>
<feature type="chain" id="PRO_5005104214" description="Carboxylic ester hydrolase" evidence="3">
    <location>
        <begin position="18"/>
        <end position="608"/>
    </location>
</feature>
<dbReference type="OrthoDB" id="408631at2759"/>
<dbReference type="EC" id="3.1.1.-" evidence="3"/>
<gene>
    <name evidence="5" type="ORF">A1O9_07887</name>
</gene>
<protein>
    <recommendedName>
        <fullName evidence="3">Carboxylic ester hydrolase</fullName>
        <ecNumber evidence="3">3.1.1.-</ecNumber>
    </recommendedName>
</protein>
<dbReference type="VEuPathDB" id="FungiDB:A1O9_07887"/>
<dbReference type="PANTHER" id="PTHR11559">
    <property type="entry name" value="CARBOXYLESTERASE"/>
    <property type="match status" value="1"/>
</dbReference>
<evidence type="ECO:0000256" key="2">
    <source>
        <dbReference type="ARBA" id="ARBA00022801"/>
    </source>
</evidence>
<evidence type="ECO:0000256" key="3">
    <source>
        <dbReference type="RuleBase" id="RU361235"/>
    </source>
</evidence>
<name>A0A072P8Z4_9EURO</name>
<dbReference type="FunFam" id="3.40.50.1820:FF:000266">
    <property type="entry name" value="Carboxylic ester hydrolase"/>
    <property type="match status" value="1"/>
</dbReference>
<dbReference type="STRING" id="1182545.A0A072P8Z4"/>
<dbReference type="InterPro" id="IPR050309">
    <property type="entry name" value="Type-B_Carboxylest/Lipase"/>
</dbReference>
<organism evidence="5 6">
    <name type="scientific">Exophiala aquamarina CBS 119918</name>
    <dbReference type="NCBI Taxonomy" id="1182545"/>
    <lineage>
        <taxon>Eukaryota</taxon>
        <taxon>Fungi</taxon>
        <taxon>Dikarya</taxon>
        <taxon>Ascomycota</taxon>
        <taxon>Pezizomycotina</taxon>
        <taxon>Eurotiomycetes</taxon>
        <taxon>Chaetothyriomycetidae</taxon>
        <taxon>Chaetothyriales</taxon>
        <taxon>Herpotrichiellaceae</taxon>
        <taxon>Exophiala</taxon>
    </lineage>
</organism>
<comment type="similarity">
    <text evidence="1 3">Belongs to the type-B carboxylesterase/lipase family.</text>
</comment>
<keyword evidence="2 3" id="KW-0378">Hydrolase</keyword>
<dbReference type="ESTHER" id="9euro-a0a072p8z4">
    <property type="family name" value="Fungal_carboxylesterase_lipase"/>
</dbReference>
<dbReference type="HOGENOM" id="CLU_006586_10_5_1"/>
<dbReference type="AlphaFoldDB" id="A0A072P8Z4"/>
<dbReference type="InterPro" id="IPR019826">
    <property type="entry name" value="Carboxylesterase_B_AS"/>
</dbReference>
<reference evidence="5 6" key="1">
    <citation type="submission" date="2013-03" db="EMBL/GenBank/DDBJ databases">
        <title>The Genome Sequence of Exophiala aquamarina CBS 119918.</title>
        <authorList>
            <consortium name="The Broad Institute Genomics Platform"/>
            <person name="Cuomo C."/>
            <person name="de Hoog S."/>
            <person name="Gorbushina A."/>
            <person name="Walker B."/>
            <person name="Young S.K."/>
            <person name="Zeng Q."/>
            <person name="Gargeya S."/>
            <person name="Fitzgerald M."/>
            <person name="Haas B."/>
            <person name="Abouelleil A."/>
            <person name="Allen A.W."/>
            <person name="Alvarado L."/>
            <person name="Arachchi H.M."/>
            <person name="Berlin A.M."/>
            <person name="Chapman S.B."/>
            <person name="Gainer-Dewar J."/>
            <person name="Goldberg J."/>
            <person name="Griggs A."/>
            <person name="Gujja S."/>
            <person name="Hansen M."/>
            <person name="Howarth C."/>
            <person name="Imamovic A."/>
            <person name="Ireland A."/>
            <person name="Larimer J."/>
            <person name="McCowan C."/>
            <person name="Murphy C."/>
            <person name="Pearson M."/>
            <person name="Poon T.W."/>
            <person name="Priest M."/>
            <person name="Roberts A."/>
            <person name="Saif S."/>
            <person name="Shea T."/>
            <person name="Sisk P."/>
            <person name="Sykes S."/>
            <person name="Wortman J."/>
            <person name="Nusbaum C."/>
            <person name="Birren B."/>
        </authorList>
    </citation>
    <scope>NUCLEOTIDE SEQUENCE [LARGE SCALE GENOMIC DNA]</scope>
    <source>
        <strain evidence="5 6">CBS 119918</strain>
    </source>
</reference>
<feature type="signal peptide" evidence="3">
    <location>
        <begin position="1"/>
        <end position="17"/>
    </location>
</feature>
<dbReference type="InterPro" id="IPR029058">
    <property type="entry name" value="AB_hydrolase_fold"/>
</dbReference>
<accession>A0A072P8Z4</accession>
<dbReference type="GeneID" id="25282800"/>
<dbReference type="SUPFAM" id="SSF53474">
    <property type="entry name" value="alpha/beta-Hydrolases"/>
    <property type="match status" value="1"/>
</dbReference>
<dbReference type="Pfam" id="PF00135">
    <property type="entry name" value="COesterase"/>
    <property type="match status" value="1"/>
</dbReference>
<dbReference type="Gene3D" id="3.40.50.1820">
    <property type="entry name" value="alpha/beta hydrolase"/>
    <property type="match status" value="1"/>
</dbReference>
<evidence type="ECO:0000259" key="4">
    <source>
        <dbReference type="Pfam" id="PF00135"/>
    </source>
</evidence>
<dbReference type="InterPro" id="IPR002018">
    <property type="entry name" value="CarbesteraseB"/>
</dbReference>
<evidence type="ECO:0000256" key="1">
    <source>
        <dbReference type="ARBA" id="ARBA00005964"/>
    </source>
</evidence>